<evidence type="ECO:0000256" key="1">
    <source>
        <dbReference type="SAM" id="MobiDB-lite"/>
    </source>
</evidence>
<sequence length="160" mass="16889">MAPRKKTSKTIKKSSNGAFMVEIVFCRLKKGMNKAGLANTRNDGPSQSFIPPDDTMLEDESDTKKTKRRAEAKKALKSLLKSGIPGIEKCLLPQGRGRKAFMKAIFGEDGTAISTGTAAALIAATCSGGDPELGNKIDPTMMAALMISCSMISAGAGMEE</sequence>
<dbReference type="AlphaFoldDB" id="A0A7T8HKE9"/>
<gene>
    <name evidence="2" type="ORF">FKW44_013122</name>
</gene>
<accession>A0A7T8HKE9</accession>
<proteinExistence type="predicted"/>
<organism evidence="2 3">
    <name type="scientific">Caligus rogercresseyi</name>
    <name type="common">Sea louse</name>
    <dbReference type="NCBI Taxonomy" id="217165"/>
    <lineage>
        <taxon>Eukaryota</taxon>
        <taxon>Metazoa</taxon>
        <taxon>Ecdysozoa</taxon>
        <taxon>Arthropoda</taxon>
        <taxon>Crustacea</taxon>
        <taxon>Multicrustacea</taxon>
        <taxon>Hexanauplia</taxon>
        <taxon>Copepoda</taxon>
        <taxon>Siphonostomatoida</taxon>
        <taxon>Caligidae</taxon>
        <taxon>Caligus</taxon>
    </lineage>
</organism>
<dbReference type="EMBL" id="CP045897">
    <property type="protein sequence ID" value="QQP51688.1"/>
    <property type="molecule type" value="Genomic_DNA"/>
</dbReference>
<feature type="region of interest" description="Disordered" evidence="1">
    <location>
        <begin position="35"/>
        <end position="70"/>
    </location>
</feature>
<dbReference type="Proteomes" id="UP000595437">
    <property type="component" value="Chromosome 8"/>
</dbReference>
<feature type="compositionally biased region" description="Polar residues" evidence="1">
    <location>
        <begin position="39"/>
        <end position="49"/>
    </location>
</feature>
<feature type="non-terminal residue" evidence="2">
    <location>
        <position position="160"/>
    </location>
</feature>
<name>A0A7T8HKE9_CALRO</name>
<evidence type="ECO:0000313" key="3">
    <source>
        <dbReference type="Proteomes" id="UP000595437"/>
    </source>
</evidence>
<protein>
    <submittedName>
        <fullName evidence="2">Uncharacterized protein</fullName>
    </submittedName>
</protein>
<reference evidence="3" key="1">
    <citation type="submission" date="2021-01" db="EMBL/GenBank/DDBJ databases">
        <title>Caligus Genome Assembly.</title>
        <authorList>
            <person name="Gallardo-Escarate C."/>
        </authorList>
    </citation>
    <scope>NUCLEOTIDE SEQUENCE [LARGE SCALE GENOMIC DNA]</scope>
</reference>
<keyword evidence="3" id="KW-1185">Reference proteome</keyword>
<evidence type="ECO:0000313" key="2">
    <source>
        <dbReference type="EMBL" id="QQP51688.1"/>
    </source>
</evidence>